<gene>
    <name evidence="1" type="ORF">LOK49_LG04G03025</name>
</gene>
<proteinExistence type="predicted"/>
<dbReference type="EMBL" id="CM045759">
    <property type="protein sequence ID" value="KAI8019305.1"/>
    <property type="molecule type" value="Genomic_DNA"/>
</dbReference>
<reference evidence="1 2" key="1">
    <citation type="journal article" date="2022" name="Plant J.">
        <title>Chromosome-level genome of Camellia lanceoleosa provides a valuable resource for understanding genome evolution and self-incompatibility.</title>
        <authorList>
            <person name="Gong W."/>
            <person name="Xiao S."/>
            <person name="Wang L."/>
            <person name="Liao Z."/>
            <person name="Chang Y."/>
            <person name="Mo W."/>
            <person name="Hu G."/>
            <person name="Li W."/>
            <person name="Zhao G."/>
            <person name="Zhu H."/>
            <person name="Hu X."/>
            <person name="Ji K."/>
            <person name="Xiang X."/>
            <person name="Song Q."/>
            <person name="Yuan D."/>
            <person name="Jin S."/>
            <person name="Zhang L."/>
        </authorList>
    </citation>
    <scope>NUCLEOTIDE SEQUENCE [LARGE SCALE GENOMIC DNA]</scope>
    <source>
        <strain evidence="1">SQ_2022a</strain>
    </source>
</reference>
<evidence type="ECO:0000313" key="1">
    <source>
        <dbReference type="EMBL" id="KAI8019305.1"/>
    </source>
</evidence>
<name>A0ACC0I3L4_9ERIC</name>
<organism evidence="1 2">
    <name type="scientific">Camellia lanceoleosa</name>
    <dbReference type="NCBI Taxonomy" id="1840588"/>
    <lineage>
        <taxon>Eukaryota</taxon>
        <taxon>Viridiplantae</taxon>
        <taxon>Streptophyta</taxon>
        <taxon>Embryophyta</taxon>
        <taxon>Tracheophyta</taxon>
        <taxon>Spermatophyta</taxon>
        <taxon>Magnoliopsida</taxon>
        <taxon>eudicotyledons</taxon>
        <taxon>Gunneridae</taxon>
        <taxon>Pentapetalae</taxon>
        <taxon>asterids</taxon>
        <taxon>Ericales</taxon>
        <taxon>Theaceae</taxon>
        <taxon>Camellia</taxon>
    </lineage>
</organism>
<dbReference type="Proteomes" id="UP001060215">
    <property type="component" value="Chromosome 2"/>
</dbReference>
<protein>
    <submittedName>
        <fullName evidence="1">Uncharacterized protein</fullName>
    </submittedName>
</protein>
<accession>A0ACC0I3L4</accession>
<evidence type="ECO:0000313" key="2">
    <source>
        <dbReference type="Proteomes" id="UP001060215"/>
    </source>
</evidence>
<comment type="caution">
    <text evidence="1">The sequence shown here is derived from an EMBL/GenBank/DDBJ whole genome shotgun (WGS) entry which is preliminary data.</text>
</comment>
<keyword evidence="2" id="KW-1185">Reference proteome</keyword>
<sequence length="111" mass="12774">MATGAADMMLRCVSLSMHDIEIERRPYHRNCSCALHKSKGASSTACFQQRNISFSQKMPWQKYSLSIPTAKFSSQSSFLVTPNQFGPEKIQMSLQQVDDRKFLVKVKKRRR</sequence>